<dbReference type="AlphaFoldDB" id="A0A0W1RAA9"/>
<reference evidence="3 4" key="1">
    <citation type="submission" date="2015-12" db="EMBL/GenBank/DDBJ databases">
        <title>Haloprofundus marisrubri gen. nov., sp. nov., an extremely halophilic archaeon isolated from the Discovery deep brine-seawater interface in the Red Sea.</title>
        <authorList>
            <person name="Zhang G."/>
            <person name="Stingl U."/>
            <person name="Rashid M."/>
        </authorList>
    </citation>
    <scope>NUCLEOTIDE SEQUENCE [LARGE SCALE GENOMIC DNA]</scope>
    <source>
        <strain evidence="3 4">SB9</strain>
    </source>
</reference>
<accession>A0A0W1RAA9</accession>
<evidence type="ECO:0000256" key="1">
    <source>
        <dbReference type="SAM" id="MobiDB-lite"/>
    </source>
</evidence>
<evidence type="ECO:0000313" key="4">
    <source>
        <dbReference type="Proteomes" id="UP000054387"/>
    </source>
</evidence>
<organism evidence="3 4">
    <name type="scientific">Haloprofundus marisrubri</name>
    <dbReference type="NCBI Taxonomy" id="1514971"/>
    <lineage>
        <taxon>Archaea</taxon>
        <taxon>Methanobacteriati</taxon>
        <taxon>Methanobacteriota</taxon>
        <taxon>Stenosarchaea group</taxon>
        <taxon>Halobacteria</taxon>
        <taxon>Halobacteriales</taxon>
        <taxon>Haloferacaceae</taxon>
        <taxon>Haloprofundus</taxon>
    </lineage>
</organism>
<name>A0A0W1RAA9_9EURY</name>
<gene>
    <name evidence="3" type="ORF">AUR64_12100</name>
</gene>
<proteinExistence type="predicted"/>
<comment type="caution">
    <text evidence="3">The sequence shown here is derived from an EMBL/GenBank/DDBJ whole genome shotgun (WGS) entry which is preliminary data.</text>
</comment>
<protein>
    <recommendedName>
        <fullName evidence="2">Halobacterial output domain-containing protein</fullName>
    </recommendedName>
</protein>
<sequence length="95" mass="10077">MDDSAAALSESAVHAARWDESTPPSTAAAVAVAEAKGVDPTEMKQLYRFVDPDALDALFVDRSAASVAFGLSGYEVLVTSAGDVFVFDEHTERVR</sequence>
<evidence type="ECO:0000313" key="3">
    <source>
        <dbReference type="EMBL" id="KTG10311.1"/>
    </source>
</evidence>
<feature type="region of interest" description="Disordered" evidence="1">
    <location>
        <begin position="1"/>
        <end position="20"/>
    </location>
</feature>
<dbReference type="InterPro" id="IPR040624">
    <property type="entry name" value="HalOD1"/>
</dbReference>
<dbReference type="EMBL" id="LOPU01000018">
    <property type="protein sequence ID" value="KTG10311.1"/>
    <property type="molecule type" value="Genomic_DNA"/>
</dbReference>
<dbReference type="RefSeq" id="WP_058581665.1">
    <property type="nucleotide sequence ID" value="NZ_LOPU01000018.1"/>
</dbReference>
<dbReference type="OrthoDB" id="221929at2157"/>
<evidence type="ECO:0000259" key="2">
    <source>
        <dbReference type="Pfam" id="PF18545"/>
    </source>
</evidence>
<dbReference type="Pfam" id="PF18545">
    <property type="entry name" value="HalOD1"/>
    <property type="match status" value="1"/>
</dbReference>
<keyword evidence="4" id="KW-1185">Reference proteome</keyword>
<feature type="domain" description="Halobacterial output" evidence="2">
    <location>
        <begin position="20"/>
        <end position="86"/>
    </location>
</feature>
<dbReference type="Proteomes" id="UP000054387">
    <property type="component" value="Unassembled WGS sequence"/>
</dbReference>